<sequence>MSHADKLYENPFCNVCANIAKKKRVYCLNCEQWCHKSCAQRKSCCNEKFLMCDYVINETETETRDIDRMFSEKLDAVVSTMQLKIENLHEEVKEIKILLTCKNATHDDMKCLQIDNKTTKTDDLNQKKKMMSVEMKTNESSADWQALPRINCNQRDTSTLTELSNKQQQLMSDIINLELETDTLNTLKTTTRNRNGTTLNLENKVNATGKTQSDNRKQKHQNEFSRTPKTEKEKSEAQENKFEEVRPRRSRKRNYKVGACESSPSEISSFIGTQRNKKIWLFIAGAREHVTETIVKQYINGKLQDSSQTEVKELKTFHKKIDNKCFFVGVEYLHKEAVYNPSFWPMGIRFSRFDFRKGEHFLDNPKETSTTKS</sequence>
<dbReference type="EMBL" id="JALNTZ010000009">
    <property type="protein sequence ID" value="KAJ3641443.1"/>
    <property type="molecule type" value="Genomic_DNA"/>
</dbReference>
<feature type="region of interest" description="Disordered" evidence="1">
    <location>
        <begin position="189"/>
        <end position="257"/>
    </location>
</feature>
<feature type="compositionally biased region" description="Low complexity" evidence="1">
    <location>
        <begin position="189"/>
        <end position="203"/>
    </location>
</feature>
<evidence type="ECO:0000313" key="3">
    <source>
        <dbReference type="Proteomes" id="UP001168821"/>
    </source>
</evidence>
<proteinExistence type="predicted"/>
<accession>A0AA38HPM4</accession>
<gene>
    <name evidence="2" type="ORF">Zmor_027950</name>
</gene>
<protein>
    <submittedName>
        <fullName evidence="2">Uncharacterized protein</fullName>
    </submittedName>
</protein>
<feature type="compositionally biased region" description="Basic and acidic residues" evidence="1">
    <location>
        <begin position="213"/>
        <end position="247"/>
    </location>
</feature>
<name>A0AA38HPM4_9CUCU</name>
<dbReference type="Proteomes" id="UP001168821">
    <property type="component" value="Unassembled WGS sequence"/>
</dbReference>
<reference evidence="2" key="1">
    <citation type="journal article" date="2023" name="G3 (Bethesda)">
        <title>Whole genome assemblies of Zophobas morio and Tenebrio molitor.</title>
        <authorList>
            <person name="Kaur S."/>
            <person name="Stinson S.A."/>
            <person name="diCenzo G.C."/>
        </authorList>
    </citation>
    <scope>NUCLEOTIDE SEQUENCE</scope>
    <source>
        <strain evidence="2">QUZm001</strain>
    </source>
</reference>
<comment type="caution">
    <text evidence="2">The sequence shown here is derived from an EMBL/GenBank/DDBJ whole genome shotgun (WGS) entry which is preliminary data.</text>
</comment>
<evidence type="ECO:0000313" key="2">
    <source>
        <dbReference type="EMBL" id="KAJ3641443.1"/>
    </source>
</evidence>
<keyword evidence="3" id="KW-1185">Reference proteome</keyword>
<organism evidence="2 3">
    <name type="scientific">Zophobas morio</name>
    <dbReference type="NCBI Taxonomy" id="2755281"/>
    <lineage>
        <taxon>Eukaryota</taxon>
        <taxon>Metazoa</taxon>
        <taxon>Ecdysozoa</taxon>
        <taxon>Arthropoda</taxon>
        <taxon>Hexapoda</taxon>
        <taxon>Insecta</taxon>
        <taxon>Pterygota</taxon>
        <taxon>Neoptera</taxon>
        <taxon>Endopterygota</taxon>
        <taxon>Coleoptera</taxon>
        <taxon>Polyphaga</taxon>
        <taxon>Cucujiformia</taxon>
        <taxon>Tenebrionidae</taxon>
        <taxon>Zophobas</taxon>
    </lineage>
</organism>
<dbReference type="AlphaFoldDB" id="A0AA38HPM4"/>
<evidence type="ECO:0000256" key="1">
    <source>
        <dbReference type="SAM" id="MobiDB-lite"/>
    </source>
</evidence>